<sequence>MKIRVSAVRFRLWPPKNRLEAVIFFACRFWEVVRVGHVLCLTVM</sequence>
<organism evidence="1">
    <name type="scientific">Neisseria meningitidis alpha522</name>
    <dbReference type="NCBI Taxonomy" id="996307"/>
    <lineage>
        <taxon>Bacteria</taxon>
        <taxon>Pseudomonadati</taxon>
        <taxon>Pseudomonadota</taxon>
        <taxon>Betaproteobacteria</taxon>
        <taxon>Neisseriales</taxon>
        <taxon>Neisseriaceae</taxon>
        <taxon>Neisseria</taxon>
    </lineage>
</organism>
<dbReference type="AlphaFoldDB" id="I4E3L3"/>
<name>I4E3L3_NEIME</name>
<dbReference type="EMBL" id="FR845699">
    <property type="protein sequence ID" value="CCA43927.1"/>
    <property type="molecule type" value="Genomic_DNA"/>
</dbReference>
<reference evidence="1" key="1">
    <citation type="submission" date="2011-03" db="EMBL/GenBank/DDBJ databases">
        <title>Draft genome of Neisseria meningitidis strain alpha522.</title>
        <authorList>
            <person name="Schoen C."/>
            <person name="Blom J."/>
        </authorList>
    </citation>
    <scope>NUCLEOTIDE SEQUENCE</scope>
    <source>
        <strain evidence="1">Alpha522</strain>
    </source>
</reference>
<protein>
    <submittedName>
        <fullName evidence="1">Uncharacterized protein</fullName>
    </submittedName>
</protein>
<accession>I4E3L3</accession>
<gene>
    <name evidence="1" type="ORF">NMALPHA522_0386</name>
</gene>
<proteinExistence type="predicted"/>
<evidence type="ECO:0000313" key="1">
    <source>
        <dbReference type="EMBL" id="CCA43927.1"/>
    </source>
</evidence>